<name>A0ABX9W2E2_9GAMM</name>
<protein>
    <recommendedName>
        <fullName evidence="3">Apea-like HEPN domain-containing protein</fullName>
    </recommendedName>
</protein>
<evidence type="ECO:0008006" key="3">
    <source>
        <dbReference type="Google" id="ProtNLM"/>
    </source>
</evidence>
<reference evidence="1 2" key="1">
    <citation type="submission" date="2018-10" db="EMBL/GenBank/DDBJ databases">
        <title>Draft genome sequence of Zhongshania sp. DSW25-10.</title>
        <authorList>
            <person name="Oh J."/>
        </authorList>
    </citation>
    <scope>NUCLEOTIDE SEQUENCE [LARGE SCALE GENOMIC DNA]</scope>
    <source>
        <strain evidence="1 2">DSW25-10</strain>
    </source>
</reference>
<gene>
    <name evidence="1" type="ORF">D0911_15200</name>
</gene>
<evidence type="ECO:0000313" key="2">
    <source>
        <dbReference type="Proteomes" id="UP000274695"/>
    </source>
</evidence>
<sequence>MFNELKERHRAVREHYPENLNLRIHRALSWLKAAEASEENDGKFIFLWIAFNAAYSVEIDDKYRTAEQEAFKEFVGKLCDLDTNKKLENLVWNEFPGAIRSLLKNQYVFARFWDYQNGKISEPDWQKSFSDANSAAHKAVGQRETKKVLGIVLSRIYTLRNQLVHGGSTYESKVNRLQLKDCTNFLNCLIPIIIEIMLDSPNALWGDACYPVIES</sequence>
<proteinExistence type="predicted"/>
<accession>A0ABX9W2E2</accession>
<dbReference type="Proteomes" id="UP000274695">
    <property type="component" value="Unassembled WGS sequence"/>
</dbReference>
<organism evidence="1 2">
    <name type="scientific">Zhongshania marina</name>
    <dbReference type="NCBI Taxonomy" id="2304603"/>
    <lineage>
        <taxon>Bacteria</taxon>
        <taxon>Pseudomonadati</taxon>
        <taxon>Pseudomonadota</taxon>
        <taxon>Gammaproteobacteria</taxon>
        <taxon>Cellvibrionales</taxon>
        <taxon>Spongiibacteraceae</taxon>
        <taxon>Zhongshania</taxon>
    </lineage>
</organism>
<dbReference type="EMBL" id="RHGB01000019">
    <property type="protein sequence ID" value="RNL59684.1"/>
    <property type="molecule type" value="Genomic_DNA"/>
</dbReference>
<keyword evidence="2" id="KW-1185">Reference proteome</keyword>
<comment type="caution">
    <text evidence="1">The sequence shown here is derived from an EMBL/GenBank/DDBJ whole genome shotgun (WGS) entry which is preliminary data.</text>
</comment>
<dbReference type="RefSeq" id="WP_123183232.1">
    <property type="nucleotide sequence ID" value="NZ_RHGB01000019.1"/>
</dbReference>
<evidence type="ECO:0000313" key="1">
    <source>
        <dbReference type="EMBL" id="RNL59684.1"/>
    </source>
</evidence>